<dbReference type="InterPro" id="IPR000412">
    <property type="entry name" value="ABC_2_transport"/>
</dbReference>
<dbReference type="Pfam" id="PF12698">
    <property type="entry name" value="ABC2_membrane_3"/>
    <property type="match status" value="1"/>
</dbReference>
<keyword evidence="5" id="KW-0046">Antibiotic resistance</keyword>
<dbReference type="RefSeq" id="WP_144322677.1">
    <property type="nucleotide sequence ID" value="NZ_CP040916.1"/>
</dbReference>
<dbReference type="GO" id="GO:0043190">
    <property type="term" value="C:ATP-binding cassette (ABC) transporter complex"/>
    <property type="evidence" value="ECO:0007669"/>
    <property type="project" value="InterPro"/>
</dbReference>
<evidence type="ECO:0000256" key="2">
    <source>
        <dbReference type="ARBA" id="ARBA00022692"/>
    </source>
</evidence>
<feature type="transmembrane region" description="Helical" evidence="6">
    <location>
        <begin position="183"/>
        <end position="201"/>
    </location>
</feature>
<dbReference type="PIRSF" id="PIRSF006648">
    <property type="entry name" value="DrrB"/>
    <property type="match status" value="1"/>
</dbReference>
<dbReference type="InterPro" id="IPR013525">
    <property type="entry name" value="ABC2_TM"/>
</dbReference>
<dbReference type="PANTHER" id="PTHR43229:SF2">
    <property type="entry name" value="NODULATION PROTEIN J"/>
    <property type="match status" value="1"/>
</dbReference>
<evidence type="ECO:0000256" key="1">
    <source>
        <dbReference type="ARBA" id="ARBA00004141"/>
    </source>
</evidence>
<evidence type="ECO:0000256" key="4">
    <source>
        <dbReference type="ARBA" id="ARBA00023136"/>
    </source>
</evidence>
<organism evidence="8 9">
    <name type="scientific">Streptomyces spectabilis</name>
    <dbReference type="NCBI Taxonomy" id="68270"/>
    <lineage>
        <taxon>Bacteria</taxon>
        <taxon>Bacillati</taxon>
        <taxon>Actinomycetota</taxon>
        <taxon>Actinomycetes</taxon>
        <taxon>Kitasatosporales</taxon>
        <taxon>Streptomycetaceae</taxon>
        <taxon>Streptomyces</taxon>
    </lineage>
</organism>
<keyword evidence="2 6" id="KW-0812">Transmembrane</keyword>
<keyword evidence="3 6" id="KW-1133">Transmembrane helix</keyword>
<dbReference type="Proteomes" id="UP000316806">
    <property type="component" value="Chromosome"/>
</dbReference>
<gene>
    <name evidence="8" type="ORF">FH965_36995</name>
</gene>
<feature type="transmembrane region" description="Helical" evidence="6">
    <location>
        <begin position="74"/>
        <end position="92"/>
    </location>
</feature>
<dbReference type="PANTHER" id="PTHR43229">
    <property type="entry name" value="NODULATION PROTEIN J"/>
    <property type="match status" value="1"/>
</dbReference>
<dbReference type="AlphaFoldDB" id="A0A516RIK1"/>
<feature type="transmembrane region" description="Helical" evidence="6">
    <location>
        <begin position="248"/>
        <end position="266"/>
    </location>
</feature>
<protein>
    <submittedName>
        <fullName evidence="8">ABC transporter permease</fullName>
    </submittedName>
</protein>
<dbReference type="GO" id="GO:0046677">
    <property type="term" value="P:response to antibiotic"/>
    <property type="evidence" value="ECO:0007669"/>
    <property type="project" value="UniProtKB-KW"/>
</dbReference>
<feature type="domain" description="ABC transmembrane type-2" evidence="7">
    <location>
        <begin position="35"/>
        <end position="269"/>
    </location>
</feature>
<evidence type="ECO:0000313" key="8">
    <source>
        <dbReference type="EMBL" id="QDQ15473.1"/>
    </source>
</evidence>
<reference evidence="8 9" key="1">
    <citation type="journal article" date="2019" name="J. Ind. Microbiol. Biotechnol.">
        <title>The complete genomic sequence of Streptomyces spectabilis NRRL-2792 and identification of secondary metabolite biosynthetic gene clusters.</title>
        <authorList>
            <person name="Sinha A."/>
            <person name="Phillips-Salemka S."/>
            <person name="Niraula T.A."/>
            <person name="Short K.A."/>
            <person name="Niraula N.P."/>
        </authorList>
    </citation>
    <scope>NUCLEOTIDE SEQUENCE [LARGE SCALE GENOMIC DNA]</scope>
    <source>
        <strain evidence="8 9">NRRL 2792</strain>
    </source>
</reference>
<comment type="subcellular location">
    <subcellularLocation>
        <location evidence="1">Membrane</location>
        <topology evidence="1">Multi-pass membrane protein</topology>
    </subcellularLocation>
</comment>
<dbReference type="InterPro" id="IPR051784">
    <property type="entry name" value="Nod_factor_ABC_transporter"/>
</dbReference>
<feature type="transmembrane region" description="Helical" evidence="6">
    <location>
        <begin position="37"/>
        <end position="54"/>
    </location>
</feature>
<dbReference type="PROSITE" id="PS51012">
    <property type="entry name" value="ABC_TM2"/>
    <property type="match status" value="1"/>
</dbReference>
<feature type="transmembrane region" description="Helical" evidence="6">
    <location>
        <begin position="113"/>
        <end position="137"/>
    </location>
</feature>
<proteinExistence type="predicted"/>
<evidence type="ECO:0000259" key="7">
    <source>
        <dbReference type="PROSITE" id="PS51012"/>
    </source>
</evidence>
<accession>A0A516RIK1</accession>
<feature type="transmembrane region" description="Helical" evidence="6">
    <location>
        <begin position="149"/>
        <end position="171"/>
    </location>
</feature>
<sequence>MSARPPHPPRATGTALRAGFGRGAIELRQSFTNGGDLVSHLLWPVLMLITLFFLREREFGSSGLGLGTLALPGILGMNAAMGMVSMSQILTAEREDGTLLRAKATPNGMRSYLTGKVIAVAGGLVADLAILLVPGMLLIDGLAADRPGAWLTLAWVLALGLAATLPIGAVLGSLFPSARSQSLIQLPVMGIIAISGIFYPVTSLPGWLQAVAQVTPVYWLGLGMRSVLLPGTAAEVEIGASWRHWETAGVLGAWAVLGLLVAPVVLRRMARRESGSSVAERREKALRRIG</sequence>
<evidence type="ECO:0000256" key="6">
    <source>
        <dbReference type="SAM" id="Phobius"/>
    </source>
</evidence>
<dbReference type="EMBL" id="CP040916">
    <property type="protein sequence ID" value="QDQ15473.1"/>
    <property type="molecule type" value="Genomic_DNA"/>
</dbReference>
<name>A0A516RIK1_STRST</name>
<dbReference type="GO" id="GO:0140359">
    <property type="term" value="F:ABC-type transporter activity"/>
    <property type="evidence" value="ECO:0007669"/>
    <property type="project" value="InterPro"/>
</dbReference>
<evidence type="ECO:0000313" key="9">
    <source>
        <dbReference type="Proteomes" id="UP000316806"/>
    </source>
</evidence>
<dbReference type="InterPro" id="IPR047817">
    <property type="entry name" value="ABC2_TM_bact-type"/>
</dbReference>
<evidence type="ECO:0000256" key="3">
    <source>
        <dbReference type="ARBA" id="ARBA00022989"/>
    </source>
</evidence>
<evidence type="ECO:0000256" key="5">
    <source>
        <dbReference type="ARBA" id="ARBA00023251"/>
    </source>
</evidence>
<keyword evidence="4 6" id="KW-0472">Membrane</keyword>